<keyword evidence="2" id="KW-1185">Reference proteome</keyword>
<organism evidence="1 2">
    <name type="scientific">Laccaria amethystina LaAM-08-1</name>
    <dbReference type="NCBI Taxonomy" id="1095629"/>
    <lineage>
        <taxon>Eukaryota</taxon>
        <taxon>Fungi</taxon>
        <taxon>Dikarya</taxon>
        <taxon>Basidiomycota</taxon>
        <taxon>Agaricomycotina</taxon>
        <taxon>Agaricomycetes</taxon>
        <taxon>Agaricomycetidae</taxon>
        <taxon>Agaricales</taxon>
        <taxon>Agaricineae</taxon>
        <taxon>Hydnangiaceae</taxon>
        <taxon>Laccaria</taxon>
    </lineage>
</organism>
<accession>A0A0C9XM20</accession>
<proteinExistence type="predicted"/>
<dbReference type="EMBL" id="KN838555">
    <property type="protein sequence ID" value="KIK06116.1"/>
    <property type="molecule type" value="Genomic_DNA"/>
</dbReference>
<evidence type="ECO:0000313" key="1">
    <source>
        <dbReference type="EMBL" id="KIK06116.1"/>
    </source>
</evidence>
<dbReference type="HOGENOM" id="CLU_130521_0_0_1"/>
<protein>
    <submittedName>
        <fullName evidence="1">Uncharacterized protein</fullName>
    </submittedName>
</protein>
<reference evidence="2" key="2">
    <citation type="submission" date="2015-01" db="EMBL/GenBank/DDBJ databases">
        <title>Evolutionary Origins and Diversification of the Mycorrhizal Mutualists.</title>
        <authorList>
            <consortium name="DOE Joint Genome Institute"/>
            <consortium name="Mycorrhizal Genomics Consortium"/>
            <person name="Kohler A."/>
            <person name="Kuo A."/>
            <person name="Nagy L.G."/>
            <person name="Floudas D."/>
            <person name="Copeland A."/>
            <person name="Barry K.W."/>
            <person name="Cichocki N."/>
            <person name="Veneault-Fourrey C."/>
            <person name="LaButti K."/>
            <person name="Lindquist E.A."/>
            <person name="Lipzen A."/>
            <person name="Lundell T."/>
            <person name="Morin E."/>
            <person name="Murat C."/>
            <person name="Riley R."/>
            <person name="Ohm R."/>
            <person name="Sun H."/>
            <person name="Tunlid A."/>
            <person name="Henrissat B."/>
            <person name="Grigoriev I.V."/>
            <person name="Hibbett D.S."/>
            <person name="Martin F."/>
        </authorList>
    </citation>
    <scope>NUCLEOTIDE SEQUENCE [LARGE SCALE GENOMIC DNA]</scope>
    <source>
        <strain evidence="2">LaAM-08-1</strain>
    </source>
</reference>
<evidence type="ECO:0000313" key="2">
    <source>
        <dbReference type="Proteomes" id="UP000054477"/>
    </source>
</evidence>
<dbReference type="Proteomes" id="UP000054477">
    <property type="component" value="Unassembled WGS sequence"/>
</dbReference>
<reference evidence="1 2" key="1">
    <citation type="submission" date="2014-04" db="EMBL/GenBank/DDBJ databases">
        <authorList>
            <consortium name="DOE Joint Genome Institute"/>
            <person name="Kuo A."/>
            <person name="Kohler A."/>
            <person name="Nagy L.G."/>
            <person name="Floudas D."/>
            <person name="Copeland A."/>
            <person name="Barry K.W."/>
            <person name="Cichocki N."/>
            <person name="Veneault-Fourrey C."/>
            <person name="LaButti K."/>
            <person name="Lindquist E.A."/>
            <person name="Lipzen A."/>
            <person name="Lundell T."/>
            <person name="Morin E."/>
            <person name="Murat C."/>
            <person name="Sun H."/>
            <person name="Tunlid A."/>
            <person name="Henrissat B."/>
            <person name="Grigoriev I.V."/>
            <person name="Hibbett D.S."/>
            <person name="Martin F."/>
            <person name="Nordberg H.P."/>
            <person name="Cantor M.N."/>
            <person name="Hua S.X."/>
        </authorList>
    </citation>
    <scope>NUCLEOTIDE SEQUENCE [LARGE SCALE GENOMIC DNA]</scope>
    <source>
        <strain evidence="1 2">LaAM-08-1</strain>
    </source>
</reference>
<dbReference type="OrthoDB" id="3340343at2759"/>
<sequence length="176" mass="19849">MGDQDNNKDEHLVFNIHESQYPKITFDASEEGQVFNFDNPDVYNNDEIDPPLIFYNWLADSATTSHVCNRCEAFMSFHPLTATKLTGNVLYIPNNRNNLIALGKRDQGGRRFQGEGGVLTLTTKDGTSVAKGTKVGNNLYKMKVAVREPKSKPPKTITPQIFSISEPAQSWEMWHK</sequence>
<dbReference type="AlphaFoldDB" id="A0A0C9XM20"/>
<name>A0A0C9XM20_9AGAR</name>
<gene>
    <name evidence="1" type="ORF">K443DRAFT_90097</name>
</gene>